<dbReference type="Proteomes" id="UP001500582">
    <property type="component" value="Unassembled WGS sequence"/>
</dbReference>
<comment type="caution">
    <text evidence="4">The sequence shown here is derived from an EMBL/GenBank/DDBJ whole genome shotgun (WGS) entry which is preliminary data.</text>
</comment>
<sequence length="187" mass="21301">MPHLTVIAGPNGSGKTTLSAYLINKGRIKTTVINPDEIAKQELGSYEYQTKAAKIALERRADALNDHTDFAFETTYSGNTEIAAIQKAKASGYYITLYFVALQSVIDNMTRVEERRLKSGHDVMKEDIFRRYDKSKSNLLNNIKLFDKVYLFDNSGTQRSRVAIFNEGKLVWLNSKHATHPFYHELF</sequence>
<evidence type="ECO:0000313" key="4">
    <source>
        <dbReference type="EMBL" id="GAA4329921.1"/>
    </source>
</evidence>
<evidence type="ECO:0000256" key="2">
    <source>
        <dbReference type="ARBA" id="ARBA00022840"/>
    </source>
</evidence>
<dbReference type="RefSeq" id="WP_345212418.1">
    <property type="nucleotide sequence ID" value="NZ_BAABFT010000009.1"/>
</dbReference>
<evidence type="ECO:0000256" key="1">
    <source>
        <dbReference type="ARBA" id="ARBA00022741"/>
    </source>
</evidence>
<accession>A0ABP8GUK4</accession>
<reference evidence="5" key="1">
    <citation type="journal article" date="2019" name="Int. J. Syst. Evol. Microbiol.">
        <title>The Global Catalogue of Microorganisms (GCM) 10K type strain sequencing project: providing services to taxonomists for standard genome sequencing and annotation.</title>
        <authorList>
            <consortium name="The Broad Institute Genomics Platform"/>
            <consortium name="The Broad Institute Genome Sequencing Center for Infectious Disease"/>
            <person name="Wu L."/>
            <person name="Ma J."/>
        </authorList>
    </citation>
    <scope>NUCLEOTIDE SEQUENCE [LARGE SCALE GENOMIC DNA]</scope>
    <source>
        <strain evidence="5">JCM 17705</strain>
    </source>
</reference>
<dbReference type="PANTHER" id="PTHR39206">
    <property type="entry name" value="SLL8004 PROTEIN"/>
    <property type="match status" value="1"/>
</dbReference>
<gene>
    <name evidence="4" type="ORF">GCM10023149_34870</name>
</gene>
<organism evidence="4 5">
    <name type="scientific">Mucilaginibacter gynuensis</name>
    <dbReference type="NCBI Taxonomy" id="1302236"/>
    <lineage>
        <taxon>Bacteria</taxon>
        <taxon>Pseudomonadati</taxon>
        <taxon>Bacteroidota</taxon>
        <taxon>Sphingobacteriia</taxon>
        <taxon>Sphingobacteriales</taxon>
        <taxon>Sphingobacteriaceae</taxon>
        <taxon>Mucilaginibacter</taxon>
    </lineage>
</organism>
<proteinExistence type="predicted"/>
<evidence type="ECO:0000313" key="5">
    <source>
        <dbReference type="Proteomes" id="UP001500582"/>
    </source>
</evidence>
<feature type="domain" description="Zeta toxin" evidence="3">
    <location>
        <begin position="2"/>
        <end position="156"/>
    </location>
</feature>
<dbReference type="SUPFAM" id="SSF52540">
    <property type="entry name" value="P-loop containing nucleoside triphosphate hydrolases"/>
    <property type="match status" value="1"/>
</dbReference>
<dbReference type="Gene3D" id="3.40.50.300">
    <property type="entry name" value="P-loop containing nucleotide triphosphate hydrolases"/>
    <property type="match status" value="1"/>
</dbReference>
<evidence type="ECO:0000259" key="3">
    <source>
        <dbReference type="Pfam" id="PF06414"/>
    </source>
</evidence>
<protein>
    <submittedName>
        <fullName evidence="4">AAA family ATPase</fullName>
    </submittedName>
</protein>
<dbReference type="InterPro" id="IPR010488">
    <property type="entry name" value="Zeta_toxin_domain"/>
</dbReference>
<dbReference type="PANTHER" id="PTHR39206:SF1">
    <property type="entry name" value="SLL8004 PROTEIN"/>
    <property type="match status" value="1"/>
</dbReference>
<dbReference type="Pfam" id="PF06414">
    <property type="entry name" value="Zeta_toxin"/>
    <property type="match status" value="1"/>
</dbReference>
<keyword evidence="2" id="KW-0067">ATP-binding</keyword>
<dbReference type="EMBL" id="BAABFT010000009">
    <property type="protein sequence ID" value="GAA4329921.1"/>
    <property type="molecule type" value="Genomic_DNA"/>
</dbReference>
<keyword evidence="5" id="KW-1185">Reference proteome</keyword>
<keyword evidence="1" id="KW-0547">Nucleotide-binding</keyword>
<name>A0ABP8GUK4_9SPHI</name>
<dbReference type="InterPro" id="IPR027417">
    <property type="entry name" value="P-loop_NTPase"/>
</dbReference>